<evidence type="ECO:0000259" key="2">
    <source>
        <dbReference type="Pfam" id="PF00487"/>
    </source>
</evidence>
<gene>
    <name evidence="3" type="ORF">CAL65_08105</name>
</gene>
<keyword evidence="1" id="KW-0472">Membrane</keyword>
<dbReference type="OrthoDB" id="9800167at2"/>
<keyword evidence="4" id="KW-1185">Reference proteome</keyword>
<evidence type="ECO:0000256" key="1">
    <source>
        <dbReference type="SAM" id="Phobius"/>
    </source>
</evidence>
<dbReference type="Proteomes" id="UP000256763">
    <property type="component" value="Unassembled WGS sequence"/>
</dbReference>
<organism evidence="3 4">
    <name type="scientific">Alkalilimnicola ehrlichii</name>
    <dbReference type="NCBI Taxonomy" id="351052"/>
    <lineage>
        <taxon>Bacteria</taxon>
        <taxon>Pseudomonadati</taxon>
        <taxon>Pseudomonadota</taxon>
        <taxon>Gammaproteobacteria</taxon>
        <taxon>Chromatiales</taxon>
        <taxon>Ectothiorhodospiraceae</taxon>
        <taxon>Alkalilimnicola</taxon>
    </lineage>
</organism>
<name>A0A3E0WY23_9GAMM</name>
<reference evidence="4" key="1">
    <citation type="submission" date="2017-05" db="EMBL/GenBank/DDBJ databases">
        <authorList>
            <person name="Sharma S."/>
            <person name="Sidhu C."/>
            <person name="Pinnaka A.K."/>
        </authorList>
    </citation>
    <scope>NUCLEOTIDE SEQUENCE [LARGE SCALE GENOMIC DNA]</scope>
    <source>
        <strain evidence="4">AK93</strain>
    </source>
</reference>
<proteinExistence type="predicted"/>
<dbReference type="RefSeq" id="WP_116301593.1">
    <property type="nucleotide sequence ID" value="NZ_NFZV01000005.1"/>
</dbReference>
<sequence>MFFLALAANTFLLIAFPLSLLSAPLVLLQAIMFVGLVEAFHQSVHSNLFPGKRANLVVGVFVGAFLGTSYPAYRRFHLKHHQLTNSDGDPEARFYTKASSRLRALLLIPITVAGHASIVNAAQDLLQRNDVNLHKFTMLLIYLRAVLILLALVLYPSQTLAVFLLPMLVFFYYEYFMSHSQHYQKPYAATAPKGLEHYRYSRNLRLPNWIGFLSLYTNYHATHHASPSAKWYRMPEVAASHGDIALASTVPYLGFVKSWWRHGVRTWPEEVSGTEEG</sequence>
<dbReference type="InterPro" id="IPR005804">
    <property type="entry name" value="FA_desaturase_dom"/>
</dbReference>
<evidence type="ECO:0000313" key="4">
    <source>
        <dbReference type="Proteomes" id="UP000256763"/>
    </source>
</evidence>
<protein>
    <recommendedName>
        <fullName evidence="2">Fatty acid desaturase domain-containing protein</fullName>
    </recommendedName>
</protein>
<feature type="transmembrane region" description="Helical" evidence="1">
    <location>
        <begin position="55"/>
        <end position="73"/>
    </location>
</feature>
<dbReference type="EMBL" id="NFZW01000006">
    <property type="protein sequence ID" value="RFA37882.1"/>
    <property type="molecule type" value="Genomic_DNA"/>
</dbReference>
<feature type="transmembrane region" description="Helical" evidence="1">
    <location>
        <begin position="142"/>
        <end position="173"/>
    </location>
</feature>
<comment type="caution">
    <text evidence="3">The sequence shown here is derived from an EMBL/GenBank/DDBJ whole genome shotgun (WGS) entry which is preliminary data.</text>
</comment>
<feature type="transmembrane region" description="Helical" evidence="1">
    <location>
        <begin position="102"/>
        <end position="122"/>
    </location>
</feature>
<dbReference type="Pfam" id="PF00487">
    <property type="entry name" value="FA_desaturase"/>
    <property type="match status" value="1"/>
</dbReference>
<feature type="domain" description="Fatty acid desaturase" evidence="2">
    <location>
        <begin position="23"/>
        <end position="252"/>
    </location>
</feature>
<evidence type="ECO:0000313" key="3">
    <source>
        <dbReference type="EMBL" id="RFA37882.1"/>
    </source>
</evidence>
<dbReference type="GO" id="GO:0006629">
    <property type="term" value="P:lipid metabolic process"/>
    <property type="evidence" value="ECO:0007669"/>
    <property type="project" value="InterPro"/>
</dbReference>
<keyword evidence="1" id="KW-1133">Transmembrane helix</keyword>
<keyword evidence="1" id="KW-0812">Transmembrane</keyword>
<accession>A0A3E0WY23</accession>
<dbReference type="AlphaFoldDB" id="A0A3E0WY23"/>